<comment type="caution">
    <text evidence="5">The sequence shown here is derived from an EMBL/GenBank/DDBJ whole genome shotgun (WGS) entry which is preliminary data.</text>
</comment>
<protein>
    <recommendedName>
        <fullName evidence="4">BPL/LPL catalytic domain-containing protein</fullName>
    </recommendedName>
</protein>
<organism evidence="5 6">
    <name type="scientific">Cyanidium caldarium</name>
    <name type="common">Red alga</name>
    <dbReference type="NCBI Taxonomy" id="2771"/>
    <lineage>
        <taxon>Eukaryota</taxon>
        <taxon>Rhodophyta</taxon>
        <taxon>Bangiophyceae</taxon>
        <taxon>Cyanidiales</taxon>
        <taxon>Cyanidiaceae</taxon>
        <taxon>Cyanidium</taxon>
    </lineage>
</organism>
<accession>A0AAV9ISS1</accession>
<dbReference type="InterPro" id="IPR004562">
    <property type="entry name" value="LipoylTrfase_LipoateP_Ligase"/>
</dbReference>
<dbReference type="PROSITE" id="PS51733">
    <property type="entry name" value="BPL_LPL_CATALYTIC"/>
    <property type="match status" value="1"/>
</dbReference>
<dbReference type="EMBL" id="JANCYW010000003">
    <property type="protein sequence ID" value="KAK4535106.1"/>
    <property type="molecule type" value="Genomic_DNA"/>
</dbReference>
<evidence type="ECO:0000313" key="5">
    <source>
        <dbReference type="EMBL" id="KAK4535106.1"/>
    </source>
</evidence>
<dbReference type="Gene3D" id="3.30.930.10">
    <property type="entry name" value="Bira Bifunctional Protein, Domain 2"/>
    <property type="match status" value="1"/>
</dbReference>
<feature type="domain" description="BPL/LPL catalytic" evidence="4">
    <location>
        <begin position="35"/>
        <end position="223"/>
    </location>
</feature>
<dbReference type="CDD" id="cd16443">
    <property type="entry name" value="LplA"/>
    <property type="match status" value="1"/>
</dbReference>
<keyword evidence="6" id="KW-1185">Reference proteome</keyword>
<evidence type="ECO:0000256" key="2">
    <source>
        <dbReference type="ARBA" id="ARBA00008242"/>
    </source>
</evidence>
<dbReference type="InterPro" id="IPR045864">
    <property type="entry name" value="aa-tRNA-synth_II/BPL/LPL"/>
</dbReference>
<dbReference type="GO" id="GO:0017118">
    <property type="term" value="F:lipoyltransferase activity"/>
    <property type="evidence" value="ECO:0007669"/>
    <property type="project" value="TreeGrafter"/>
</dbReference>
<dbReference type="SUPFAM" id="SSF55681">
    <property type="entry name" value="Class II aaRS and biotin synthetases"/>
    <property type="match status" value="1"/>
</dbReference>
<evidence type="ECO:0000313" key="6">
    <source>
        <dbReference type="Proteomes" id="UP001301350"/>
    </source>
</evidence>
<evidence type="ECO:0000256" key="1">
    <source>
        <dbReference type="ARBA" id="ARBA00005085"/>
    </source>
</evidence>
<dbReference type="Proteomes" id="UP001301350">
    <property type="component" value="Unassembled WGS sequence"/>
</dbReference>
<gene>
    <name evidence="5" type="ORF">CDCA_CDCA03G1131</name>
</gene>
<sequence>MRSSWRRVLVHVSESANVLVNLAKEEHFVRKLPASSDTLMLLLYRNDPAVVIGRNQNPWRECDLHHLAERSRQPATTTQLVRRRSGGGTVYHDRGNWNYALVIPRPAFSRAANAQLLVRAVRQYVGLQLERNDRHDLLWRGHKVGGSAYRLTGDWALHHGTLLLRADLAEMTRCLSPTRFGEQHRLQAKGTSSVRATVDNLVDVAETMRWQLPAFAMALARAAADVEGAPAAATPIEMISDAQLDATFVWREVAALSAAEWVLGETPPFRVHLGEVSVGTAPAELCLVCHGKGATVDALQWEEVEASARPFAGWMTHRWSQLPRPPRLDGAALANTLRAMMPAAPDRACRRALAGVAEQLARRIPSTEWVAQPHSPCSDADPTCLPDSSSYSPPAPLSPLLLERRVT</sequence>
<proteinExistence type="inferred from homology"/>
<comment type="pathway">
    <text evidence="1">Protein modification; protein lipoylation via exogenous pathway; protein N(6)-(lipoyl)lysine from lipoate: step 2/2.</text>
</comment>
<name>A0AAV9ISS1_CYACA</name>
<dbReference type="Pfam" id="PF21948">
    <property type="entry name" value="LplA-B_cat"/>
    <property type="match status" value="1"/>
</dbReference>
<dbReference type="GO" id="GO:0005739">
    <property type="term" value="C:mitochondrion"/>
    <property type="evidence" value="ECO:0007669"/>
    <property type="project" value="TreeGrafter"/>
</dbReference>
<feature type="region of interest" description="Disordered" evidence="3">
    <location>
        <begin position="371"/>
        <end position="407"/>
    </location>
</feature>
<dbReference type="InterPro" id="IPR004143">
    <property type="entry name" value="BPL_LPL_catalytic"/>
</dbReference>
<dbReference type="AlphaFoldDB" id="A0AAV9ISS1"/>
<dbReference type="GO" id="GO:0009249">
    <property type="term" value="P:protein lipoylation"/>
    <property type="evidence" value="ECO:0007669"/>
    <property type="project" value="InterPro"/>
</dbReference>
<comment type="similarity">
    <text evidence="2">Belongs to the LplA family.</text>
</comment>
<evidence type="ECO:0000259" key="4">
    <source>
        <dbReference type="PROSITE" id="PS51733"/>
    </source>
</evidence>
<dbReference type="PANTHER" id="PTHR12561:SF3">
    <property type="entry name" value="LIPOYLTRANSFERASE 1, MITOCHONDRIAL"/>
    <property type="match status" value="1"/>
</dbReference>
<evidence type="ECO:0000256" key="3">
    <source>
        <dbReference type="SAM" id="MobiDB-lite"/>
    </source>
</evidence>
<reference evidence="5 6" key="1">
    <citation type="submission" date="2022-07" db="EMBL/GenBank/DDBJ databases">
        <title>Genome-wide signatures of adaptation to extreme environments.</title>
        <authorList>
            <person name="Cho C.H."/>
            <person name="Yoon H.S."/>
        </authorList>
    </citation>
    <scope>NUCLEOTIDE SEQUENCE [LARGE SCALE GENOMIC DNA]</scope>
    <source>
        <strain evidence="5 6">DBV 063 E5</strain>
    </source>
</reference>
<dbReference type="PANTHER" id="PTHR12561">
    <property type="entry name" value="LIPOATE-PROTEIN LIGASE"/>
    <property type="match status" value="1"/>
</dbReference>